<sequence>MSYRPRRAWLRVAHAVPRRPVGRCGDYPSLTTEIGEETNLVRSQMKLAKTLIAAAIGMGAAHAAFAMNVPGPLVTPQWLKAHQSDVTVIDIRGGGSMKAYDEEPVMGKDHFVKKSGGHIAGADLVNFNDIREERTVDGVKLKAMMPTAEYFTKVMDAAGVNSGKPYVIVPTGNAVFAMDRGTRLYFQMRYFGVPADQIAILNGGTNAWINAGYPVSIKPAPKKMGDWKATGEDKALLAGLNDVKEGEKSGTEQFIDARPTAQYLGIAKKPINKTAGHLAGAKSFPIDAIVKDDHGAAMFMSAADYKKIFHDFNISDTAPTTTYCNTGHLASGAWFVVHEILGNKNSKLYAGSMNEWTNLGNPTVGLPG</sequence>
<dbReference type="Pfam" id="PF00581">
    <property type="entry name" value="Rhodanese"/>
    <property type="match status" value="1"/>
</dbReference>
<evidence type="ECO:0000313" key="5">
    <source>
        <dbReference type="EMBL" id="CQR37006.1"/>
    </source>
</evidence>
<gene>
    <name evidence="4" type="ordered locus">THI_3517</name>
    <name evidence="5" type="ORF">THICB1_70048</name>
</gene>
<dbReference type="Gene3D" id="3.40.250.10">
    <property type="entry name" value="Rhodanese-like domain"/>
    <property type="match status" value="2"/>
</dbReference>
<feature type="domain" description="Rhodanese" evidence="3">
    <location>
        <begin position="116"/>
        <end position="217"/>
    </location>
</feature>
<dbReference type="Proteomes" id="UP000078599">
    <property type="component" value="Unassembled WGS sequence"/>
</dbReference>
<evidence type="ECO:0000313" key="6">
    <source>
        <dbReference type="Proteomes" id="UP000002372"/>
    </source>
</evidence>
<dbReference type="PANTHER" id="PTHR11364">
    <property type="entry name" value="THIOSULFATE SULFERTANSFERASE"/>
    <property type="match status" value="1"/>
</dbReference>
<dbReference type="EC" id="2.8.1.2" evidence="4"/>
<name>D6CNH3_THIA3</name>
<evidence type="ECO:0000313" key="4">
    <source>
        <dbReference type="EMBL" id="CAZ90101.1"/>
    </source>
</evidence>
<keyword evidence="2" id="KW-0677">Repeat</keyword>
<evidence type="ECO:0000256" key="2">
    <source>
        <dbReference type="ARBA" id="ARBA00022737"/>
    </source>
</evidence>
<reference key="1">
    <citation type="submission" date="2009-07" db="EMBL/GenBank/DDBJ databases">
        <authorList>
            <person name="Genoscope - CEA"/>
        </authorList>
    </citation>
    <scope>NUCLEOTIDE SEQUENCE</scope>
    <source>
        <strain>3As</strain>
    </source>
</reference>
<keyword evidence="1 4" id="KW-0808">Transferase</keyword>
<dbReference type="GO" id="GO:0004792">
    <property type="term" value="F:thiosulfate-cyanide sulfurtransferase activity"/>
    <property type="evidence" value="ECO:0007669"/>
    <property type="project" value="TreeGrafter"/>
</dbReference>
<dbReference type="InterPro" id="IPR045078">
    <property type="entry name" value="TST/MPST-like"/>
</dbReference>
<dbReference type="HOGENOM" id="CLU_031618_1_2_4"/>
<dbReference type="InterPro" id="IPR001763">
    <property type="entry name" value="Rhodanese-like_dom"/>
</dbReference>
<dbReference type="CDD" id="cd01448">
    <property type="entry name" value="TST_Repeat_1"/>
    <property type="match status" value="1"/>
</dbReference>
<dbReference type="Proteomes" id="UP000002372">
    <property type="component" value="Chromosome"/>
</dbReference>
<dbReference type="AlphaFoldDB" id="D6CNH3"/>
<dbReference type="SMART" id="SM00450">
    <property type="entry name" value="RHOD"/>
    <property type="match status" value="2"/>
</dbReference>
<evidence type="ECO:0000256" key="1">
    <source>
        <dbReference type="ARBA" id="ARBA00022679"/>
    </source>
</evidence>
<dbReference type="SUPFAM" id="SSF52821">
    <property type="entry name" value="Rhodanese/Cell cycle control phosphatase"/>
    <property type="match status" value="2"/>
</dbReference>
<dbReference type="eggNOG" id="COG2897">
    <property type="taxonomic scope" value="Bacteria"/>
</dbReference>
<dbReference type="InterPro" id="IPR036873">
    <property type="entry name" value="Rhodanese-like_dom_sf"/>
</dbReference>
<dbReference type="PANTHER" id="PTHR11364:SF27">
    <property type="entry name" value="SULFURTRANSFERASE"/>
    <property type="match status" value="1"/>
</dbReference>
<dbReference type="GO" id="GO:0016784">
    <property type="term" value="F:3-mercaptopyruvate sulfurtransferase activity"/>
    <property type="evidence" value="ECO:0007669"/>
    <property type="project" value="UniProtKB-EC"/>
</dbReference>
<reference evidence="4" key="3">
    <citation type="submission" date="2010-07" db="EMBL/GenBank/DDBJ databases">
        <authorList>
            <person name="Genoscope - CEA"/>
        </authorList>
    </citation>
    <scope>NUCLEOTIDE SEQUENCE</scope>
    <source>
        <strain evidence="4">3As</strain>
    </source>
</reference>
<protein>
    <submittedName>
        <fullName evidence="4">Sulfurtransferase</fullName>
        <ecNumber evidence="4">2.8.1.2</ecNumber>
    </submittedName>
</protein>
<dbReference type="EMBL" id="FP475956">
    <property type="protein sequence ID" value="CAZ90101.1"/>
    <property type="molecule type" value="Genomic_DNA"/>
</dbReference>
<reference evidence="5 7" key="4">
    <citation type="submission" date="2015-03" db="EMBL/GenBank/DDBJ databases">
        <authorList>
            <person name="Regsiter A."/>
            <person name="william w."/>
        </authorList>
    </citation>
    <scope>NUCLEOTIDE SEQUENCE [LARGE SCALE GENOMIC DNA]</scope>
    <source>
        <strain evidence="5 7">CB1</strain>
    </source>
</reference>
<feature type="domain" description="Rhodanese" evidence="3">
    <location>
        <begin position="248"/>
        <end position="365"/>
    </location>
</feature>
<keyword evidence="7" id="KW-1185">Reference proteome</keyword>
<organism evidence="4 6">
    <name type="scientific">Thiomonas arsenitoxydans (strain DSM 22701 / CIP 110005 / 3As)</name>
    <dbReference type="NCBI Taxonomy" id="426114"/>
    <lineage>
        <taxon>Bacteria</taxon>
        <taxon>Pseudomonadati</taxon>
        <taxon>Pseudomonadota</taxon>
        <taxon>Betaproteobacteria</taxon>
        <taxon>Burkholderiales</taxon>
        <taxon>Thiomonas</taxon>
    </lineage>
</organism>
<dbReference type="EMBL" id="CTRI01000029">
    <property type="protein sequence ID" value="CQR37006.1"/>
    <property type="molecule type" value="Genomic_DNA"/>
</dbReference>
<evidence type="ECO:0000259" key="3">
    <source>
        <dbReference type="PROSITE" id="PS50206"/>
    </source>
</evidence>
<accession>D6CNH3</accession>
<evidence type="ECO:0000313" key="7">
    <source>
        <dbReference type="Proteomes" id="UP000078599"/>
    </source>
</evidence>
<reference evidence="6" key="2">
    <citation type="journal article" date="2010" name="PLoS Genet.">
        <title>Structure, function, and evolution of the Thiomonas spp. genome.</title>
        <authorList>
            <person name="Arsene-Ploetze F."/>
            <person name="Koechler S."/>
            <person name="Marchal M."/>
            <person name="Coppee J.Y."/>
            <person name="Chandler M."/>
            <person name="Bonnefoy V."/>
            <person name="Brochier-Armanet C."/>
            <person name="Barakat M."/>
            <person name="Barbe V."/>
            <person name="Battaglia-Brunet F."/>
            <person name="Bruneel O."/>
            <person name="Bryan C.G."/>
            <person name="Cleiss-Arnold J."/>
            <person name="Cruveiller S."/>
            <person name="Erhardt M."/>
            <person name="Heinrich-Salmeron A."/>
            <person name="Hommais F."/>
            <person name="Joulian C."/>
            <person name="Krin E."/>
            <person name="Lieutaud A."/>
            <person name="Lievremont D."/>
            <person name="Michel C."/>
            <person name="Muller D."/>
            <person name="Ortet P."/>
            <person name="Proux C."/>
            <person name="Siguier P."/>
            <person name="Roche D."/>
            <person name="Rouy Z."/>
            <person name="Salvignol G."/>
            <person name="Slyemi D."/>
            <person name="Talla E."/>
            <person name="Weiss S."/>
            <person name="Weissenbach J."/>
            <person name="Medigue C."/>
            <person name="Bertin P.N."/>
        </authorList>
    </citation>
    <scope>NUCLEOTIDE SEQUENCE [LARGE SCALE GENOMIC DNA]</scope>
    <source>
        <strain evidence="6">DSM 22701 / CIP 110005 / 3As</strain>
    </source>
</reference>
<dbReference type="PROSITE" id="PS50206">
    <property type="entry name" value="RHODANESE_3"/>
    <property type="match status" value="2"/>
</dbReference>
<proteinExistence type="predicted"/>
<dbReference type="KEGG" id="thi:THI_3517"/>